<dbReference type="GO" id="GO:0005886">
    <property type="term" value="C:plasma membrane"/>
    <property type="evidence" value="ECO:0007669"/>
    <property type="project" value="UniProtKB-SubCell"/>
</dbReference>
<dbReference type="GO" id="GO:0015833">
    <property type="term" value="P:peptide transport"/>
    <property type="evidence" value="ECO:0007669"/>
    <property type="project" value="InterPro"/>
</dbReference>
<dbReference type="InterPro" id="IPR013563">
    <property type="entry name" value="Oligopep_ABC_C"/>
</dbReference>
<dbReference type="GO" id="GO:0005524">
    <property type="term" value="F:ATP binding"/>
    <property type="evidence" value="ECO:0007669"/>
    <property type="project" value="UniProtKB-KW"/>
</dbReference>
<dbReference type="InterPro" id="IPR027417">
    <property type="entry name" value="P-loop_NTPase"/>
</dbReference>
<dbReference type="Gene3D" id="3.40.50.300">
    <property type="entry name" value="P-loop containing nucleotide triphosphate hydrolases"/>
    <property type="match status" value="1"/>
</dbReference>
<evidence type="ECO:0000256" key="4">
    <source>
        <dbReference type="ARBA" id="ARBA00022475"/>
    </source>
</evidence>
<dbReference type="SUPFAM" id="SSF52540">
    <property type="entry name" value="P-loop containing nucleoside triphosphate hydrolases"/>
    <property type="match status" value="1"/>
</dbReference>
<dbReference type="EMBL" id="QFBC01000015">
    <property type="protein sequence ID" value="PWE53499.1"/>
    <property type="molecule type" value="Genomic_DNA"/>
</dbReference>
<evidence type="ECO:0000256" key="1">
    <source>
        <dbReference type="ARBA" id="ARBA00004417"/>
    </source>
</evidence>
<keyword evidence="10" id="KW-1185">Reference proteome</keyword>
<evidence type="ECO:0000313" key="10">
    <source>
        <dbReference type="Proteomes" id="UP000245252"/>
    </source>
</evidence>
<evidence type="ECO:0000313" key="9">
    <source>
        <dbReference type="EMBL" id="PWE53499.1"/>
    </source>
</evidence>
<comment type="caution">
    <text evidence="9">The sequence shown here is derived from an EMBL/GenBank/DDBJ whole genome shotgun (WGS) entry which is preliminary data.</text>
</comment>
<gene>
    <name evidence="9" type="ORF">DEM27_24990</name>
</gene>
<proteinExistence type="inferred from homology"/>
<dbReference type="OrthoDB" id="9815712at2"/>
<dbReference type="NCBIfam" id="TIGR01727">
    <property type="entry name" value="oligo_HPY"/>
    <property type="match status" value="1"/>
</dbReference>
<evidence type="ECO:0000256" key="2">
    <source>
        <dbReference type="ARBA" id="ARBA00005417"/>
    </source>
</evidence>
<sequence>MTSAPLLRVDDLAVSLRLADGRLLPILSDISFTIGRGETLGIVGESGSGKTILSLAVIGLLPESAAVSGSILFDGKPLTGLDDKSLCRIRGSRIGLIFQEPTAALNPAMTIADQIAEGIVLHRGTGWRDARRQAIELLDRMRIDQAVRRADDYPHELSGGQRQRVGIAIALALEPELLIADEPTTALDATVQQEVLGILTEFVREKGVALMLVSHNLGVVAHMASRMLVLYAGTRMEAGETADVLGDPHNPYTRGLLAALPGRTGRGRRMASIPGTVPSLAHLPPGCRFAGRCADEIPQCSQDEPAWRAFGAARGVRCLRALTTESV</sequence>
<comment type="similarity">
    <text evidence="2">Belongs to the ABC transporter superfamily.</text>
</comment>
<dbReference type="Pfam" id="PF00005">
    <property type="entry name" value="ABC_tran"/>
    <property type="match status" value="1"/>
</dbReference>
<feature type="domain" description="ABC transporter" evidence="8">
    <location>
        <begin position="7"/>
        <end position="257"/>
    </location>
</feature>
<comment type="subcellular location">
    <subcellularLocation>
        <location evidence="1">Cell inner membrane</location>
        <topology evidence="1">Peripheral membrane protein</topology>
    </subcellularLocation>
</comment>
<dbReference type="Pfam" id="PF08352">
    <property type="entry name" value="oligo_HPY"/>
    <property type="match status" value="1"/>
</dbReference>
<accession>A0A2U2DJK4</accession>
<keyword evidence="3" id="KW-0813">Transport</keyword>
<dbReference type="GO" id="GO:0016887">
    <property type="term" value="F:ATP hydrolysis activity"/>
    <property type="evidence" value="ECO:0007669"/>
    <property type="project" value="InterPro"/>
</dbReference>
<evidence type="ECO:0000256" key="5">
    <source>
        <dbReference type="ARBA" id="ARBA00022741"/>
    </source>
</evidence>
<dbReference type="PROSITE" id="PS00211">
    <property type="entry name" value="ABC_TRANSPORTER_1"/>
    <property type="match status" value="1"/>
</dbReference>
<dbReference type="InterPro" id="IPR003439">
    <property type="entry name" value="ABC_transporter-like_ATP-bd"/>
</dbReference>
<dbReference type="CDD" id="cd03257">
    <property type="entry name" value="ABC_NikE_OppD_transporters"/>
    <property type="match status" value="1"/>
</dbReference>
<keyword evidence="7" id="KW-0472">Membrane</keyword>
<dbReference type="RefSeq" id="WP_109460970.1">
    <property type="nucleotide sequence ID" value="NZ_QFBC01000015.1"/>
</dbReference>
<dbReference type="InterPro" id="IPR017871">
    <property type="entry name" value="ABC_transporter-like_CS"/>
</dbReference>
<dbReference type="InterPro" id="IPR050388">
    <property type="entry name" value="ABC_Ni/Peptide_Import"/>
</dbReference>
<evidence type="ECO:0000256" key="3">
    <source>
        <dbReference type="ARBA" id="ARBA00022448"/>
    </source>
</evidence>
<dbReference type="FunFam" id="3.40.50.300:FF:000016">
    <property type="entry name" value="Oligopeptide ABC transporter ATP-binding component"/>
    <property type="match status" value="1"/>
</dbReference>
<keyword evidence="5" id="KW-0547">Nucleotide-binding</keyword>
<name>A0A2U2DJK4_9HYPH</name>
<dbReference type="PROSITE" id="PS50893">
    <property type="entry name" value="ABC_TRANSPORTER_2"/>
    <property type="match status" value="1"/>
</dbReference>
<dbReference type="PANTHER" id="PTHR43297:SF2">
    <property type="entry name" value="DIPEPTIDE TRANSPORT ATP-BINDING PROTEIN DPPD"/>
    <property type="match status" value="1"/>
</dbReference>
<reference evidence="9 10" key="1">
    <citation type="submission" date="2018-05" db="EMBL/GenBank/DDBJ databases">
        <title>The draft genome of strain NS-104.</title>
        <authorList>
            <person name="Hang P."/>
            <person name="Jiang J."/>
        </authorList>
    </citation>
    <scope>NUCLEOTIDE SEQUENCE [LARGE SCALE GENOMIC DNA]</scope>
    <source>
        <strain evidence="9 10">NS-104</strain>
    </source>
</reference>
<dbReference type="AlphaFoldDB" id="A0A2U2DJK4"/>
<dbReference type="SMART" id="SM00382">
    <property type="entry name" value="AAA"/>
    <property type="match status" value="1"/>
</dbReference>
<evidence type="ECO:0000259" key="8">
    <source>
        <dbReference type="PROSITE" id="PS50893"/>
    </source>
</evidence>
<keyword evidence="6 9" id="KW-0067">ATP-binding</keyword>
<keyword evidence="4" id="KW-1003">Cell membrane</keyword>
<protein>
    <submittedName>
        <fullName evidence="9">Peptide ABC transporter ATP-binding protein</fullName>
    </submittedName>
</protein>
<dbReference type="Proteomes" id="UP000245252">
    <property type="component" value="Unassembled WGS sequence"/>
</dbReference>
<organism evidence="9 10">
    <name type="scientific">Metarhizobium album</name>
    <dbReference type="NCBI Taxonomy" id="2182425"/>
    <lineage>
        <taxon>Bacteria</taxon>
        <taxon>Pseudomonadati</taxon>
        <taxon>Pseudomonadota</taxon>
        <taxon>Alphaproteobacteria</taxon>
        <taxon>Hyphomicrobiales</taxon>
        <taxon>Rhizobiaceae</taxon>
        <taxon>Metarhizobium</taxon>
    </lineage>
</organism>
<dbReference type="InterPro" id="IPR003593">
    <property type="entry name" value="AAA+_ATPase"/>
</dbReference>
<dbReference type="GO" id="GO:0055085">
    <property type="term" value="P:transmembrane transport"/>
    <property type="evidence" value="ECO:0007669"/>
    <property type="project" value="UniProtKB-ARBA"/>
</dbReference>
<evidence type="ECO:0000256" key="6">
    <source>
        <dbReference type="ARBA" id="ARBA00022840"/>
    </source>
</evidence>
<dbReference type="PANTHER" id="PTHR43297">
    <property type="entry name" value="OLIGOPEPTIDE TRANSPORT ATP-BINDING PROTEIN APPD"/>
    <property type="match status" value="1"/>
</dbReference>
<evidence type="ECO:0000256" key="7">
    <source>
        <dbReference type="ARBA" id="ARBA00023136"/>
    </source>
</evidence>